<dbReference type="FunCoup" id="A0A2P5FT71">
    <property type="interactions" value="2"/>
</dbReference>
<dbReference type="InParanoid" id="A0A2P5FT71"/>
<sequence length="166" mass="16787">MNPSMAAIAAVCLIIIITTIMAGQSDGRELRPADHGLEYQESPPPGEKSPEMESFFGGAGGNPRPSSSNDVALPRAMNSNDTSWWTSVGGGRGAGGGGGGGGGAGGDHVRHVLVVASVVCGITGVALFVASAFLYLFRYKKQKSSSSSSSTSAPPVVPSSCDNNSK</sequence>
<dbReference type="AlphaFoldDB" id="A0A2P5FT71"/>
<keyword evidence="2" id="KW-0472">Membrane</keyword>
<dbReference type="OrthoDB" id="1107534at2759"/>
<feature type="compositionally biased region" description="Polar residues" evidence="1">
    <location>
        <begin position="77"/>
        <end position="86"/>
    </location>
</feature>
<comment type="caution">
    <text evidence="4">The sequence shown here is derived from an EMBL/GenBank/DDBJ whole genome shotgun (WGS) entry which is preliminary data.</text>
</comment>
<evidence type="ECO:0000256" key="2">
    <source>
        <dbReference type="SAM" id="Phobius"/>
    </source>
</evidence>
<proteinExistence type="predicted"/>
<keyword evidence="3" id="KW-0732">Signal</keyword>
<reference evidence="5" key="1">
    <citation type="submission" date="2016-06" db="EMBL/GenBank/DDBJ databases">
        <title>Parallel loss of symbiosis genes in relatives of nitrogen-fixing non-legume Parasponia.</title>
        <authorList>
            <person name="Van Velzen R."/>
            <person name="Holmer R."/>
            <person name="Bu F."/>
            <person name="Rutten L."/>
            <person name="Van Zeijl A."/>
            <person name="Liu W."/>
            <person name="Santuari L."/>
            <person name="Cao Q."/>
            <person name="Sharma T."/>
            <person name="Shen D."/>
            <person name="Roswanjaya Y."/>
            <person name="Wardhani T."/>
            <person name="Kalhor M.S."/>
            <person name="Jansen J."/>
            <person name="Van den Hoogen J."/>
            <person name="Gungor B."/>
            <person name="Hartog M."/>
            <person name="Hontelez J."/>
            <person name="Verver J."/>
            <person name="Yang W.-C."/>
            <person name="Schijlen E."/>
            <person name="Repin R."/>
            <person name="Schilthuizen M."/>
            <person name="Schranz E."/>
            <person name="Heidstra R."/>
            <person name="Miyata K."/>
            <person name="Fedorova E."/>
            <person name="Kohlen W."/>
            <person name="Bisseling T."/>
            <person name="Smit S."/>
            <person name="Geurts R."/>
        </authorList>
    </citation>
    <scope>NUCLEOTIDE SEQUENCE [LARGE SCALE GENOMIC DNA]</scope>
    <source>
        <strain evidence="5">cv. RG33-2</strain>
    </source>
</reference>
<dbReference type="PANTHER" id="PTHR37189:SF4">
    <property type="entry name" value="TRANSMEMBRANE PROTEIN"/>
    <property type="match status" value="1"/>
</dbReference>
<evidence type="ECO:0000313" key="4">
    <source>
        <dbReference type="EMBL" id="POO00982.1"/>
    </source>
</evidence>
<evidence type="ECO:0000256" key="1">
    <source>
        <dbReference type="SAM" id="MobiDB-lite"/>
    </source>
</evidence>
<feature type="chain" id="PRO_5015162171" evidence="3">
    <location>
        <begin position="23"/>
        <end position="166"/>
    </location>
</feature>
<dbReference type="PANTHER" id="PTHR37189">
    <property type="entry name" value="CONCANAVALIN A-LIKE LECTIN/GLUCANASE DOMAIN-CONTAINING PROTEIN-RELATED"/>
    <property type="match status" value="1"/>
</dbReference>
<dbReference type="EMBL" id="JXTC01000010">
    <property type="protein sequence ID" value="POO00982.1"/>
    <property type="molecule type" value="Genomic_DNA"/>
</dbReference>
<keyword evidence="2 4" id="KW-0812">Transmembrane</keyword>
<dbReference type="Proteomes" id="UP000237000">
    <property type="component" value="Unassembled WGS sequence"/>
</dbReference>
<evidence type="ECO:0000256" key="3">
    <source>
        <dbReference type="SAM" id="SignalP"/>
    </source>
</evidence>
<feature type="region of interest" description="Disordered" evidence="1">
    <location>
        <begin position="143"/>
        <end position="166"/>
    </location>
</feature>
<feature type="transmembrane region" description="Helical" evidence="2">
    <location>
        <begin position="112"/>
        <end position="137"/>
    </location>
</feature>
<protein>
    <submittedName>
        <fullName evidence="4">Transmembrane protein</fullName>
    </submittedName>
</protein>
<feature type="compositionally biased region" description="Basic and acidic residues" evidence="1">
    <location>
        <begin position="27"/>
        <end position="38"/>
    </location>
</feature>
<accession>A0A2P5FT71</accession>
<feature type="signal peptide" evidence="3">
    <location>
        <begin position="1"/>
        <end position="22"/>
    </location>
</feature>
<feature type="compositionally biased region" description="Gly residues" evidence="1">
    <location>
        <begin position="88"/>
        <end position="104"/>
    </location>
</feature>
<feature type="compositionally biased region" description="Low complexity" evidence="1">
    <location>
        <begin position="144"/>
        <end position="160"/>
    </location>
</feature>
<feature type="region of interest" description="Disordered" evidence="1">
    <location>
        <begin position="27"/>
        <end position="104"/>
    </location>
</feature>
<organism evidence="4 5">
    <name type="scientific">Trema orientale</name>
    <name type="common">Charcoal tree</name>
    <name type="synonym">Celtis orientalis</name>
    <dbReference type="NCBI Taxonomy" id="63057"/>
    <lineage>
        <taxon>Eukaryota</taxon>
        <taxon>Viridiplantae</taxon>
        <taxon>Streptophyta</taxon>
        <taxon>Embryophyta</taxon>
        <taxon>Tracheophyta</taxon>
        <taxon>Spermatophyta</taxon>
        <taxon>Magnoliopsida</taxon>
        <taxon>eudicotyledons</taxon>
        <taxon>Gunneridae</taxon>
        <taxon>Pentapetalae</taxon>
        <taxon>rosids</taxon>
        <taxon>fabids</taxon>
        <taxon>Rosales</taxon>
        <taxon>Cannabaceae</taxon>
        <taxon>Trema</taxon>
    </lineage>
</organism>
<gene>
    <name evidence="4" type="ORF">TorRG33x02_031650</name>
</gene>
<keyword evidence="2" id="KW-1133">Transmembrane helix</keyword>
<evidence type="ECO:0000313" key="5">
    <source>
        <dbReference type="Proteomes" id="UP000237000"/>
    </source>
</evidence>
<name>A0A2P5FT71_TREOI</name>
<keyword evidence="5" id="KW-1185">Reference proteome</keyword>